<accession>E4XL93</accession>
<dbReference type="EMBL" id="FN653068">
    <property type="protein sequence ID" value="CBY10854.1"/>
    <property type="molecule type" value="Genomic_DNA"/>
</dbReference>
<evidence type="ECO:0000313" key="3">
    <source>
        <dbReference type="Proteomes" id="UP000001307"/>
    </source>
</evidence>
<proteinExistence type="predicted"/>
<gene>
    <name evidence="2" type="ORF">GSOID_T00014466001</name>
</gene>
<feature type="compositionally biased region" description="Polar residues" evidence="1">
    <location>
        <begin position="68"/>
        <end position="86"/>
    </location>
</feature>
<name>E4XL93_OIKDI</name>
<feature type="region of interest" description="Disordered" evidence="1">
    <location>
        <begin position="682"/>
        <end position="723"/>
    </location>
</feature>
<dbReference type="AlphaFoldDB" id="E4XL93"/>
<feature type="compositionally biased region" description="Basic residues" evidence="1">
    <location>
        <begin position="689"/>
        <end position="703"/>
    </location>
</feature>
<organism evidence="2">
    <name type="scientific">Oikopleura dioica</name>
    <name type="common">Tunicate</name>
    <dbReference type="NCBI Taxonomy" id="34765"/>
    <lineage>
        <taxon>Eukaryota</taxon>
        <taxon>Metazoa</taxon>
        <taxon>Chordata</taxon>
        <taxon>Tunicata</taxon>
        <taxon>Appendicularia</taxon>
        <taxon>Copelata</taxon>
        <taxon>Oikopleuridae</taxon>
        <taxon>Oikopleura</taxon>
    </lineage>
</organism>
<sequence>MEKKQLTKSERLAMAFKSKKIDYRQAAGPSKPYPPPDNSKDRIPDSEDQMAVPTGIYDRTITNLASRSQQNIRSQLQPRRSFQATDQRPRQVFPAFPPANQGRQIRKLASDRMWGSPTEPDEGIDELQEGEETTVMHIQNMKNEPGQASEGSIYVNREPGFKVWRMEVQYGFLNDNREYQPATFIMDLTSALPPGISFRRDIQGQNLIAYSVGWYSPDLKTYEVLDKQIALPQNPTVLIDWEVHWLANDFFNILYDSDQFPQLMVPDSVIFPRELRGRPWRNTILLHSTKAALNDVFNKLSLNTDLGFEFTIWYYVGKAENQNISTWTNVGGKPSSTLPGDDSLVVTAIQTEDNYSLMLLWYFAGPLMSKCEPARHFYKNREWIATMIFTKTDQADPGSQEWQPFSLPKTTAIIAYHMMADNLKVHLEMKHLCTIQEQDRVRLIGAISLSSIFSYNSKTMRRITLDPMLQEYKNFWRNYQHYSEAFCNNFQPLRRTSNKSSRNWELLVEPEQFWDGEPVSMQDIILEVLRSANTMLNKKTLGQDTQNTLAMLQHKEKVKQAETKKAVDLHSSPEYISMIEGKKPWVDALKSKQLKVLGTEEAQRILKIKEIQDEFLALKQEKEKVAREVTFIKEEKTEILRRLDMQMKESNVREERHEKDKAEMVEKIKQLHDIILELKQDQEAEPNVKRKKAEMHTRSHKKKDQPLGTNTGFNTKFDAGDFS</sequence>
<reference evidence="2" key="1">
    <citation type="journal article" date="2010" name="Science">
        <title>Plasticity of animal genome architecture unmasked by rapid evolution of a pelagic tunicate.</title>
        <authorList>
            <person name="Denoeud F."/>
            <person name="Henriet S."/>
            <person name="Mungpakdee S."/>
            <person name="Aury J.M."/>
            <person name="Da Silva C."/>
            <person name="Brinkmann H."/>
            <person name="Mikhaleva J."/>
            <person name="Olsen L.C."/>
            <person name="Jubin C."/>
            <person name="Canestro C."/>
            <person name="Bouquet J.M."/>
            <person name="Danks G."/>
            <person name="Poulain J."/>
            <person name="Campsteijn C."/>
            <person name="Adamski M."/>
            <person name="Cross I."/>
            <person name="Yadetie F."/>
            <person name="Muffato M."/>
            <person name="Louis A."/>
            <person name="Butcher S."/>
            <person name="Tsagkogeorga G."/>
            <person name="Konrad A."/>
            <person name="Singh S."/>
            <person name="Jensen M.F."/>
            <person name="Cong E.H."/>
            <person name="Eikeseth-Otteraa H."/>
            <person name="Noel B."/>
            <person name="Anthouard V."/>
            <person name="Porcel B.M."/>
            <person name="Kachouri-Lafond R."/>
            <person name="Nishino A."/>
            <person name="Ugolini M."/>
            <person name="Chourrout P."/>
            <person name="Nishida H."/>
            <person name="Aasland R."/>
            <person name="Huzurbazar S."/>
            <person name="Westhof E."/>
            <person name="Delsuc F."/>
            <person name="Lehrach H."/>
            <person name="Reinhardt R."/>
            <person name="Weissenbach J."/>
            <person name="Roy S.W."/>
            <person name="Artiguenave F."/>
            <person name="Postlethwait J.H."/>
            <person name="Manak J.R."/>
            <person name="Thompson E.M."/>
            <person name="Jaillon O."/>
            <person name="Du Pasquier L."/>
            <person name="Boudinot P."/>
            <person name="Liberles D.A."/>
            <person name="Volff J.N."/>
            <person name="Philippe H."/>
            <person name="Lenhard B."/>
            <person name="Roest Crollius H."/>
            <person name="Wincker P."/>
            <person name="Chourrout D."/>
        </authorList>
    </citation>
    <scope>NUCLEOTIDE SEQUENCE [LARGE SCALE GENOMIC DNA]</scope>
</reference>
<keyword evidence="3" id="KW-1185">Reference proteome</keyword>
<dbReference type="Proteomes" id="UP000001307">
    <property type="component" value="Unassembled WGS sequence"/>
</dbReference>
<feature type="region of interest" description="Disordered" evidence="1">
    <location>
        <begin position="18"/>
        <end position="53"/>
    </location>
</feature>
<protein>
    <submittedName>
        <fullName evidence="2">Uncharacterized protein</fullName>
    </submittedName>
</protein>
<feature type="region of interest" description="Disordered" evidence="1">
    <location>
        <begin position="68"/>
        <end position="87"/>
    </location>
</feature>
<evidence type="ECO:0000313" key="2">
    <source>
        <dbReference type="EMBL" id="CBY10854.1"/>
    </source>
</evidence>
<evidence type="ECO:0000256" key="1">
    <source>
        <dbReference type="SAM" id="MobiDB-lite"/>
    </source>
</evidence>
<dbReference type="InParanoid" id="E4XL93"/>